<organism evidence="1 2">
    <name type="scientific">Hafnia alvei ATCC 51873</name>
    <dbReference type="NCBI Taxonomy" id="1002364"/>
    <lineage>
        <taxon>Bacteria</taxon>
        <taxon>Pseudomonadati</taxon>
        <taxon>Pseudomonadota</taxon>
        <taxon>Gammaproteobacteria</taxon>
        <taxon>Enterobacterales</taxon>
        <taxon>Hafniaceae</taxon>
        <taxon>Hafnia</taxon>
    </lineage>
</organism>
<proteinExistence type="predicted"/>
<name>G9YBW4_HAFAL</name>
<gene>
    <name evidence="1" type="ORF">HMPREF0454_04008</name>
</gene>
<dbReference type="EMBL" id="AGCI01000099">
    <property type="protein sequence ID" value="EHM38873.1"/>
    <property type="molecule type" value="Genomic_DNA"/>
</dbReference>
<comment type="caution">
    <text evidence="1">The sequence shown here is derived from an EMBL/GenBank/DDBJ whole genome shotgun (WGS) entry which is preliminary data.</text>
</comment>
<dbReference type="PATRIC" id="fig|1002364.3.peg.3604"/>
<evidence type="ECO:0000313" key="2">
    <source>
        <dbReference type="Proteomes" id="UP000005959"/>
    </source>
</evidence>
<reference evidence="1 2" key="1">
    <citation type="submission" date="2011-08" db="EMBL/GenBank/DDBJ databases">
        <authorList>
            <person name="Weinstock G."/>
            <person name="Sodergren E."/>
            <person name="Clifton S."/>
            <person name="Fulton L."/>
            <person name="Fulton B."/>
            <person name="Courtney L."/>
            <person name="Fronick C."/>
            <person name="Harrison M."/>
            <person name="Strong C."/>
            <person name="Farmer C."/>
            <person name="Delahaunty K."/>
            <person name="Markovic C."/>
            <person name="Hall O."/>
            <person name="Minx P."/>
            <person name="Tomlinson C."/>
            <person name="Mitreva M."/>
            <person name="Hou S."/>
            <person name="Chen J."/>
            <person name="Wollam A."/>
            <person name="Pepin K.H."/>
            <person name="Johnson M."/>
            <person name="Bhonagiri V."/>
            <person name="Zhang X."/>
            <person name="Suruliraj S."/>
            <person name="Warren W."/>
            <person name="Chinwalla A."/>
            <person name="Mardis E.R."/>
            <person name="Wilson R.K."/>
        </authorList>
    </citation>
    <scope>NUCLEOTIDE SEQUENCE [LARGE SCALE GENOMIC DNA]</scope>
    <source>
        <strain evidence="1 2">ATCC 51873</strain>
    </source>
</reference>
<dbReference type="Proteomes" id="UP000005959">
    <property type="component" value="Unassembled WGS sequence"/>
</dbReference>
<evidence type="ECO:0000313" key="1">
    <source>
        <dbReference type="EMBL" id="EHM38873.1"/>
    </source>
</evidence>
<dbReference type="HOGENOM" id="CLU_3252340_0_0_6"/>
<sequence length="42" mass="4728">MIFIEIGHIGFYRFYSTVIADEYQSGSKQGKLSVLNIANGFI</sequence>
<dbReference type="AlphaFoldDB" id="G9YBW4"/>
<protein>
    <submittedName>
        <fullName evidence="1">Uncharacterized protein</fullName>
    </submittedName>
</protein>
<accession>G9YBW4</accession>